<dbReference type="AlphaFoldDB" id="A0A7R9JSP1"/>
<proteinExistence type="predicted"/>
<evidence type="ECO:0000313" key="1">
    <source>
        <dbReference type="EMBL" id="CAD7588729.1"/>
    </source>
</evidence>
<name>A0A7R9JSP1_TIMGE</name>
<protein>
    <submittedName>
        <fullName evidence="1">Uncharacterized protein</fullName>
    </submittedName>
</protein>
<accession>A0A7R9JSP1</accession>
<reference evidence="1" key="1">
    <citation type="submission" date="2020-11" db="EMBL/GenBank/DDBJ databases">
        <authorList>
            <person name="Tran Van P."/>
        </authorList>
    </citation>
    <scope>NUCLEOTIDE SEQUENCE</scope>
</reference>
<gene>
    <name evidence="1" type="ORF">TGEB3V08_LOCUS2768</name>
</gene>
<organism evidence="1">
    <name type="scientific">Timema genevievae</name>
    <name type="common">Walking stick</name>
    <dbReference type="NCBI Taxonomy" id="629358"/>
    <lineage>
        <taxon>Eukaryota</taxon>
        <taxon>Metazoa</taxon>
        <taxon>Ecdysozoa</taxon>
        <taxon>Arthropoda</taxon>
        <taxon>Hexapoda</taxon>
        <taxon>Insecta</taxon>
        <taxon>Pterygota</taxon>
        <taxon>Neoptera</taxon>
        <taxon>Polyneoptera</taxon>
        <taxon>Phasmatodea</taxon>
        <taxon>Timematodea</taxon>
        <taxon>Timematoidea</taxon>
        <taxon>Timematidae</taxon>
        <taxon>Timema</taxon>
    </lineage>
</organism>
<sequence>MVDAASSLHMSFGRGDDESLCEELRRSFIKDAHPTHLTMAHPDIPTVKFNNGREIPIFGLGTWKVSSGANLLRFCFLSFIAKFHGNRTAFTHPDIERQGRNKIDRQVTREDNWE</sequence>
<dbReference type="EMBL" id="OE839847">
    <property type="protein sequence ID" value="CAD7588729.1"/>
    <property type="molecule type" value="Genomic_DNA"/>
</dbReference>